<evidence type="ECO:0000256" key="1">
    <source>
        <dbReference type="SAM" id="Phobius"/>
    </source>
</evidence>
<evidence type="ECO:0000313" key="3">
    <source>
        <dbReference type="Proteomes" id="UP000254000"/>
    </source>
</evidence>
<organism evidence="2 3">
    <name type="scientific">Gordonibacter pamelaeae</name>
    <dbReference type="NCBI Taxonomy" id="471189"/>
    <lineage>
        <taxon>Bacteria</taxon>
        <taxon>Bacillati</taxon>
        <taxon>Actinomycetota</taxon>
        <taxon>Coriobacteriia</taxon>
        <taxon>Eggerthellales</taxon>
        <taxon>Eggerthellaceae</taxon>
        <taxon>Gordonibacter</taxon>
    </lineage>
</organism>
<name>A0A369M4C0_9ACTN</name>
<evidence type="ECO:0000313" key="2">
    <source>
        <dbReference type="EMBL" id="RDB65777.1"/>
    </source>
</evidence>
<feature type="transmembrane region" description="Helical" evidence="1">
    <location>
        <begin position="39"/>
        <end position="57"/>
    </location>
</feature>
<dbReference type="GeneID" id="78359376"/>
<accession>A0A369M4C0</accession>
<dbReference type="EMBL" id="PPTS01000003">
    <property type="protein sequence ID" value="RDB65777.1"/>
    <property type="molecule type" value="Genomic_DNA"/>
</dbReference>
<reference evidence="2 3" key="1">
    <citation type="journal article" date="2018" name="Elife">
        <title>Discovery and characterization of a prevalent human gut bacterial enzyme sufficient for the inactivation of a family of plant toxins.</title>
        <authorList>
            <person name="Koppel N."/>
            <person name="Bisanz J.E."/>
            <person name="Pandelia M.E."/>
            <person name="Turnbaugh P.J."/>
            <person name="Balskus E.P."/>
        </authorList>
    </citation>
    <scope>NUCLEOTIDE SEQUENCE [LARGE SCALE GENOMIC DNA]</scope>
    <source>
        <strain evidence="2 3">3C</strain>
    </source>
</reference>
<protein>
    <submittedName>
        <fullName evidence="2">Uncharacterized protein</fullName>
    </submittedName>
</protein>
<dbReference type="AlphaFoldDB" id="A0A369M4C0"/>
<dbReference type="Proteomes" id="UP000254000">
    <property type="component" value="Unassembled WGS sequence"/>
</dbReference>
<keyword evidence="3" id="KW-1185">Reference proteome</keyword>
<gene>
    <name evidence="2" type="ORF">C1877_06630</name>
</gene>
<keyword evidence="1" id="KW-1133">Transmembrane helix</keyword>
<keyword evidence="1" id="KW-0812">Transmembrane</keyword>
<comment type="caution">
    <text evidence="2">The sequence shown here is derived from an EMBL/GenBank/DDBJ whole genome shotgun (WGS) entry which is preliminary data.</text>
</comment>
<dbReference type="OrthoDB" id="3178022at2"/>
<feature type="transmembrane region" description="Helical" evidence="1">
    <location>
        <begin position="12"/>
        <end position="33"/>
    </location>
</feature>
<dbReference type="RefSeq" id="WP_114568739.1">
    <property type="nucleotide sequence ID" value="NZ_CABMMS010000003.1"/>
</dbReference>
<sequence>MLRYFKKYVWAAYALSVLIPAASLAAFSVVMGGNVVKTLPGLFSSLMLFFACLYVMPRLMGQLADRKAEQLVSLYNDGCDPDAFRAQAAAPARAIGEPYTEAGSWFLSFYALALADGGQVEEAARIGEGLSASAAQAEGEGERAALLVNMEPVVQRLLGERPALGAVEEAERLLEGDASAEAVQRRKFLAWERGVLEARLSGDDGLLASKLAHVRETDGYPLRMRVLAAADEAAACRRQGDGARERECLRFVVGHGERLPAVPAARARLAELGE</sequence>
<proteinExistence type="predicted"/>
<keyword evidence="1" id="KW-0472">Membrane</keyword>